<name>A0A1B1FIU7_9MONO</name>
<organism evidence="1 2">
    <name type="scientific">Orinoco virus</name>
    <dbReference type="NCBI Taxonomy" id="1871345"/>
    <lineage>
        <taxon>Viruses</taxon>
        <taxon>Riboviria</taxon>
        <taxon>Orthornavirae</taxon>
        <taxon>Negarnaviricota</taxon>
        <taxon>Haploviricotina</taxon>
        <taxon>Monjiviricetes</taxon>
        <taxon>Mononegavirales</taxon>
        <taxon>Nyamiviridae</taxon>
        <taxon>Orinovirus</taxon>
        <taxon>Orinovirus pasiphilae</taxon>
    </lineage>
</organism>
<dbReference type="KEGG" id="vg:40526508"/>
<accession>A0A1B1FIU7</accession>
<evidence type="ECO:0000313" key="2">
    <source>
        <dbReference type="Proteomes" id="UP000278361"/>
    </source>
</evidence>
<sequence length="173" mass="19444">MGHLTHPYRAMIMLSSERNPNLEVLVATVNMGEKWIVSQNLDHVWPAVSYRIRTTKRHRRCDLLLPKQIKNWIKTAFKGPVQTRHNLEEVFQLPVKYLEYYDTLYLTALQDGSLSPTAPPPYVGEEGREDHLRHLQSHLGSDPDGGDPGVCGLLQNAFYNLSISTAGGGDGHA</sequence>
<evidence type="ECO:0000313" key="1">
    <source>
        <dbReference type="EMBL" id="ANQ45642.1"/>
    </source>
</evidence>
<dbReference type="EMBL" id="KX257488">
    <property type="protein sequence ID" value="ANQ45642.1"/>
    <property type="molecule type" value="Genomic_RNA"/>
</dbReference>
<dbReference type="GeneID" id="40526508"/>
<reference evidence="1 2" key="1">
    <citation type="submission" date="2016-05" db="EMBL/GenBank/DDBJ databases">
        <title>Genome sequences of RNA viruses from Washington state moths.</title>
        <authorList>
            <person name="Greninger A.L."/>
            <person name="Droppers D."/>
        </authorList>
    </citation>
    <scope>NUCLEOTIDE SEQUENCE [LARGE SCALE GENOMIC DNA]</scope>
    <source>
        <strain evidence="1 2">UW1</strain>
    </source>
</reference>
<protein>
    <submittedName>
        <fullName evidence="1">Uncharacterized protein</fullName>
    </submittedName>
</protein>
<proteinExistence type="predicted"/>
<dbReference type="RefSeq" id="YP_009666285.1">
    <property type="nucleotide sequence ID" value="NC_043485.1"/>
</dbReference>
<keyword evidence="2" id="KW-1185">Reference proteome</keyword>
<dbReference type="Proteomes" id="UP000278361">
    <property type="component" value="Segment"/>
</dbReference>